<dbReference type="InterPro" id="IPR005824">
    <property type="entry name" value="KOW"/>
</dbReference>
<dbReference type="STRING" id="651662.SAMN04488069_103165"/>
<dbReference type="CDD" id="cd06091">
    <property type="entry name" value="KOW_NusG"/>
    <property type="match status" value="1"/>
</dbReference>
<dbReference type="PANTHER" id="PTHR30265">
    <property type="entry name" value="RHO-INTERACTING TRANSCRIPTION TERMINATION FACTOR NUSG"/>
    <property type="match status" value="1"/>
</dbReference>
<dbReference type="GO" id="GO:0032784">
    <property type="term" value="P:regulation of DNA-templated transcription elongation"/>
    <property type="evidence" value="ECO:0007669"/>
    <property type="project" value="InterPro"/>
</dbReference>
<dbReference type="AlphaFoldDB" id="A0A1H3EIU2"/>
<keyword evidence="1 5" id="KW-0806">Transcription termination</keyword>
<keyword evidence="2 5" id="KW-0889">Transcription antitermination</keyword>
<keyword evidence="3 5" id="KW-0805">Transcription regulation</keyword>
<evidence type="ECO:0000259" key="9">
    <source>
        <dbReference type="SMART" id="SM00739"/>
    </source>
</evidence>
<dbReference type="CDD" id="cd09891">
    <property type="entry name" value="NGN_Bact_1"/>
    <property type="match status" value="1"/>
</dbReference>
<dbReference type="InterPro" id="IPR036735">
    <property type="entry name" value="NGN_dom_sf"/>
</dbReference>
<proteinExistence type="inferred from homology"/>
<dbReference type="GO" id="GO:0031564">
    <property type="term" value="P:transcription antitermination"/>
    <property type="evidence" value="ECO:0007669"/>
    <property type="project" value="UniProtKB-UniRule"/>
</dbReference>
<evidence type="ECO:0000256" key="5">
    <source>
        <dbReference type="HAMAP-Rule" id="MF_00948"/>
    </source>
</evidence>
<reference evidence="11" key="1">
    <citation type="submission" date="2016-10" db="EMBL/GenBank/DDBJ databases">
        <authorList>
            <person name="Varghese N."/>
            <person name="Submissions S."/>
        </authorList>
    </citation>
    <scope>NUCLEOTIDE SEQUENCE [LARGE SCALE GENOMIC DNA]</scope>
    <source>
        <strain evidence="11">CGMCC 1.8975</strain>
    </source>
</reference>
<keyword evidence="4 5" id="KW-0804">Transcription</keyword>
<dbReference type="Gene3D" id="3.30.70.940">
    <property type="entry name" value="NusG, N-terminal domain"/>
    <property type="match status" value="1"/>
</dbReference>
<protein>
    <recommendedName>
        <fullName evidence="5 6">Transcription termination/antitermination protein NusG</fullName>
    </recommendedName>
</protein>
<dbReference type="GO" id="GO:0006353">
    <property type="term" value="P:DNA-templated transcription termination"/>
    <property type="evidence" value="ECO:0007669"/>
    <property type="project" value="UniProtKB-UniRule"/>
</dbReference>
<sequence>MGELKWYVVRSVSGQEKKAKTYLETEIGRHGLSELVPQVLIPVEKVFEMRNGKKRVRERNLYPGYIIIHADLTHGEVDHIITSTPGIIGFLSDKEGKAANQNTVPVPLHISEVNRILGIVDESEEQTETLETPFVVGELVKIVDGGFAGMSGNVAEVYEDRKRLNVIVKIFGRSQPMELSYTQVEKEIE</sequence>
<evidence type="ECO:0000256" key="7">
    <source>
        <dbReference type="RuleBase" id="RU000538"/>
    </source>
</evidence>
<evidence type="ECO:0000256" key="4">
    <source>
        <dbReference type="ARBA" id="ARBA00023163"/>
    </source>
</evidence>
<dbReference type="Gene3D" id="2.30.30.30">
    <property type="match status" value="1"/>
</dbReference>
<evidence type="ECO:0000259" key="8">
    <source>
        <dbReference type="SMART" id="SM00738"/>
    </source>
</evidence>
<dbReference type="RefSeq" id="WP_092738488.1">
    <property type="nucleotide sequence ID" value="NZ_FNOV01000003.1"/>
</dbReference>
<accession>A0A1H3EIU2</accession>
<name>A0A1H3EIU2_9BACT</name>
<dbReference type="PRINTS" id="PR00338">
    <property type="entry name" value="NUSGTNSCPFCT"/>
</dbReference>
<dbReference type="OrthoDB" id="9809075at2"/>
<dbReference type="EMBL" id="FNOV01000003">
    <property type="protein sequence ID" value="SDX78621.1"/>
    <property type="molecule type" value="Genomic_DNA"/>
</dbReference>
<feature type="domain" description="KOW" evidence="9">
    <location>
        <begin position="133"/>
        <end position="160"/>
    </location>
</feature>
<dbReference type="GO" id="GO:0005829">
    <property type="term" value="C:cytosol"/>
    <property type="evidence" value="ECO:0007669"/>
    <property type="project" value="TreeGrafter"/>
</dbReference>
<dbReference type="Proteomes" id="UP000199249">
    <property type="component" value="Unassembled WGS sequence"/>
</dbReference>
<dbReference type="InterPro" id="IPR001062">
    <property type="entry name" value="Transcrpt_antiterm_NusG"/>
</dbReference>
<evidence type="ECO:0000256" key="6">
    <source>
        <dbReference type="NCBIfam" id="TIGR00922"/>
    </source>
</evidence>
<comment type="function">
    <text evidence="5 7">Participates in transcription elongation, termination and antitermination.</text>
</comment>
<dbReference type="SUPFAM" id="SSF50104">
    <property type="entry name" value="Translation proteins SH3-like domain"/>
    <property type="match status" value="1"/>
</dbReference>
<feature type="domain" description="NusG-like N-terminal" evidence="8">
    <location>
        <begin position="3"/>
        <end position="120"/>
    </location>
</feature>
<dbReference type="GO" id="GO:0006354">
    <property type="term" value="P:DNA-templated transcription elongation"/>
    <property type="evidence" value="ECO:0007669"/>
    <property type="project" value="UniProtKB-UniRule"/>
</dbReference>
<evidence type="ECO:0000256" key="1">
    <source>
        <dbReference type="ARBA" id="ARBA00022472"/>
    </source>
</evidence>
<evidence type="ECO:0000256" key="3">
    <source>
        <dbReference type="ARBA" id="ARBA00023015"/>
    </source>
</evidence>
<dbReference type="NCBIfam" id="TIGR00922">
    <property type="entry name" value="nusG"/>
    <property type="match status" value="1"/>
</dbReference>
<dbReference type="Pfam" id="PF02357">
    <property type="entry name" value="NusG"/>
    <property type="match status" value="1"/>
</dbReference>
<dbReference type="SMART" id="SM00739">
    <property type="entry name" value="KOW"/>
    <property type="match status" value="1"/>
</dbReference>
<dbReference type="InterPro" id="IPR014722">
    <property type="entry name" value="Rib_uL2_dom2"/>
</dbReference>
<evidence type="ECO:0000256" key="2">
    <source>
        <dbReference type="ARBA" id="ARBA00022814"/>
    </source>
</evidence>
<dbReference type="InterPro" id="IPR006645">
    <property type="entry name" value="NGN-like_dom"/>
</dbReference>
<dbReference type="InterPro" id="IPR008991">
    <property type="entry name" value="Translation_prot_SH3-like_sf"/>
</dbReference>
<dbReference type="HAMAP" id="MF_00948">
    <property type="entry name" value="NusG"/>
    <property type="match status" value="1"/>
</dbReference>
<dbReference type="SUPFAM" id="SSF82679">
    <property type="entry name" value="N-utilization substance G protein NusG, N-terminal domain"/>
    <property type="match status" value="1"/>
</dbReference>
<dbReference type="SMART" id="SM00738">
    <property type="entry name" value="NGN"/>
    <property type="match status" value="1"/>
</dbReference>
<gene>
    <name evidence="5" type="primary">nusG</name>
    <name evidence="10" type="ORF">SAMN04488069_103165</name>
</gene>
<comment type="similarity">
    <text evidence="5 7">Belongs to the NusG family.</text>
</comment>
<keyword evidence="11" id="KW-1185">Reference proteome</keyword>
<dbReference type="InterPro" id="IPR047050">
    <property type="entry name" value="NGN"/>
</dbReference>
<dbReference type="InterPro" id="IPR043425">
    <property type="entry name" value="NusG-like"/>
</dbReference>
<evidence type="ECO:0000313" key="11">
    <source>
        <dbReference type="Proteomes" id="UP000199249"/>
    </source>
</evidence>
<dbReference type="PANTHER" id="PTHR30265:SF2">
    <property type="entry name" value="TRANSCRIPTION TERMINATION_ANTITERMINATION PROTEIN NUSG"/>
    <property type="match status" value="1"/>
</dbReference>
<organism evidence="10 11">
    <name type="scientific">Hymenobacter psychrophilus</name>
    <dbReference type="NCBI Taxonomy" id="651662"/>
    <lineage>
        <taxon>Bacteria</taxon>
        <taxon>Pseudomonadati</taxon>
        <taxon>Bacteroidota</taxon>
        <taxon>Cytophagia</taxon>
        <taxon>Cytophagales</taxon>
        <taxon>Hymenobacteraceae</taxon>
        <taxon>Hymenobacter</taxon>
    </lineage>
</organism>
<evidence type="ECO:0000313" key="10">
    <source>
        <dbReference type="EMBL" id="SDX78621.1"/>
    </source>
</evidence>